<keyword evidence="5" id="KW-0614">Plasmid</keyword>
<reference evidence="5" key="1">
    <citation type="submission" date="2020-12" db="EMBL/GenBank/DDBJ databases">
        <title>Staphylococcus epidermidis phages transfer antimicrobial-resistance plasmids and enable chromosomal island mobilization.</title>
        <authorList>
            <person name="Fisarova L."/>
            <person name="Botka T."/>
            <person name="Du X."/>
            <person name="Maslanova I."/>
            <person name="Bardy P."/>
            <person name="Pantucek R."/>
            <person name="Muhlenbruch L."/>
            <person name="Benesik M."/>
            <person name="Winstel V."/>
            <person name="Larsen J."/>
            <person name="Rosenstein R."/>
            <person name="Peschel A."/>
            <person name="Doskar J."/>
        </authorList>
    </citation>
    <scope>NUCLEOTIDE SEQUENCE</scope>
    <source>
        <strain evidence="5">SE456</strain>
        <plasmid evidence="5">pSE456_1</plasmid>
    </source>
</reference>
<evidence type="ECO:0000256" key="1">
    <source>
        <dbReference type="ARBA" id="ARBA00002445"/>
    </source>
</evidence>
<evidence type="ECO:0000256" key="4">
    <source>
        <dbReference type="ARBA" id="ARBA00031709"/>
    </source>
</evidence>
<proteinExistence type="inferred from homology"/>
<dbReference type="CDD" id="cd17242">
    <property type="entry name" value="MobM_relaxase"/>
    <property type="match status" value="1"/>
</dbReference>
<sequence>MTNRRKEYGAENILYVTVHMDEKTPHMHFGVVPITEDGRLSVKEILGNKKAMTEFQDRFNQYVNDKGYKLERGAPKHKS</sequence>
<protein>
    <recommendedName>
        <fullName evidence="4">Mobilization protein</fullName>
    </recommendedName>
    <alternativeName>
        <fullName evidence="3">Plasmid recombinase</fullName>
    </alternativeName>
</protein>
<comment type="function">
    <text evidence="1">The interaction of the RSA site and the PRE protein may not only serves a function in plasmid maintenance, but may also contributes to the distribution of small antibiotic resistance plasmids among Gram-positive bacteria.</text>
</comment>
<dbReference type="Pfam" id="PF01076">
    <property type="entry name" value="Mob_Pre"/>
    <property type="match status" value="1"/>
</dbReference>
<dbReference type="GO" id="GO:0003677">
    <property type="term" value="F:DNA binding"/>
    <property type="evidence" value="ECO:0007669"/>
    <property type="project" value="InterPro"/>
</dbReference>
<dbReference type="GO" id="GO:0006310">
    <property type="term" value="P:DNA recombination"/>
    <property type="evidence" value="ECO:0007669"/>
    <property type="project" value="InterPro"/>
</dbReference>
<accession>A0A8B5RS71</accession>
<name>A0A8B5RS71_STAEP</name>
<evidence type="ECO:0000313" key="5">
    <source>
        <dbReference type="EMBL" id="QRX38782.1"/>
    </source>
</evidence>
<comment type="similarity">
    <text evidence="2">Belongs to the plasmid mobilization pre family.</text>
</comment>
<geneLocation type="plasmid" evidence="5">
    <name>pSE456_1</name>
</geneLocation>
<dbReference type="InterPro" id="IPR001668">
    <property type="entry name" value="Mob_Pre"/>
</dbReference>
<evidence type="ECO:0000256" key="3">
    <source>
        <dbReference type="ARBA" id="ARBA00029953"/>
    </source>
</evidence>
<dbReference type="Gene3D" id="3.30.930.30">
    <property type="match status" value="1"/>
</dbReference>
<dbReference type="EMBL" id="MW364978">
    <property type="protein sequence ID" value="QRX38782.1"/>
    <property type="molecule type" value="Genomic_DNA"/>
</dbReference>
<dbReference type="AlphaFoldDB" id="A0A8B5RS71"/>
<organism evidence="5">
    <name type="scientific">Staphylococcus epidermidis</name>
    <dbReference type="NCBI Taxonomy" id="1282"/>
    <lineage>
        <taxon>Bacteria</taxon>
        <taxon>Bacillati</taxon>
        <taxon>Bacillota</taxon>
        <taxon>Bacilli</taxon>
        <taxon>Bacillales</taxon>
        <taxon>Staphylococcaceae</taxon>
        <taxon>Staphylococcus</taxon>
    </lineage>
</organism>
<evidence type="ECO:0000256" key="2">
    <source>
        <dbReference type="ARBA" id="ARBA00010657"/>
    </source>
</evidence>